<feature type="compositionally biased region" description="Polar residues" evidence="1">
    <location>
        <begin position="204"/>
        <end position="213"/>
    </location>
</feature>
<gene>
    <name evidence="2" type="ORF">PGT21_028532</name>
</gene>
<dbReference type="OrthoDB" id="10278045at2759"/>
<accession>A0A5B0QJJ5</accession>
<dbReference type="EMBL" id="VSWC01000015">
    <property type="protein sequence ID" value="KAA1113346.1"/>
    <property type="molecule type" value="Genomic_DNA"/>
</dbReference>
<dbReference type="Proteomes" id="UP000324748">
    <property type="component" value="Unassembled WGS sequence"/>
</dbReference>
<evidence type="ECO:0000313" key="3">
    <source>
        <dbReference type="Proteomes" id="UP000324748"/>
    </source>
</evidence>
<keyword evidence="3" id="KW-1185">Reference proteome</keyword>
<feature type="region of interest" description="Disordered" evidence="1">
    <location>
        <begin position="204"/>
        <end position="245"/>
    </location>
</feature>
<feature type="region of interest" description="Disordered" evidence="1">
    <location>
        <begin position="76"/>
        <end position="95"/>
    </location>
</feature>
<organism evidence="2 3">
    <name type="scientific">Puccinia graminis f. sp. tritici</name>
    <dbReference type="NCBI Taxonomy" id="56615"/>
    <lineage>
        <taxon>Eukaryota</taxon>
        <taxon>Fungi</taxon>
        <taxon>Dikarya</taxon>
        <taxon>Basidiomycota</taxon>
        <taxon>Pucciniomycotina</taxon>
        <taxon>Pucciniomycetes</taxon>
        <taxon>Pucciniales</taxon>
        <taxon>Pucciniaceae</taxon>
        <taxon>Puccinia</taxon>
    </lineage>
</organism>
<name>A0A5B0QJJ5_PUCGR</name>
<dbReference type="AlphaFoldDB" id="A0A5B0QJJ5"/>
<proteinExistence type="predicted"/>
<evidence type="ECO:0000313" key="2">
    <source>
        <dbReference type="EMBL" id="KAA1113346.1"/>
    </source>
</evidence>
<reference evidence="2 3" key="1">
    <citation type="submission" date="2019-05" db="EMBL/GenBank/DDBJ databases">
        <title>Emergence of the Ug99 lineage of the wheat stem rust pathogen through somatic hybridization.</title>
        <authorList>
            <person name="Li F."/>
            <person name="Upadhyaya N.M."/>
            <person name="Sperschneider J."/>
            <person name="Matny O."/>
            <person name="Nguyen-Phuc H."/>
            <person name="Mago R."/>
            <person name="Raley C."/>
            <person name="Miller M.E."/>
            <person name="Silverstein K.A.T."/>
            <person name="Henningsen E."/>
            <person name="Hirsch C.D."/>
            <person name="Visser B."/>
            <person name="Pretorius Z.A."/>
            <person name="Steffenson B.J."/>
            <person name="Schwessinger B."/>
            <person name="Dodds P.N."/>
            <person name="Figueroa M."/>
        </authorList>
    </citation>
    <scope>NUCLEOTIDE SEQUENCE [LARGE SCALE GENOMIC DNA]</scope>
    <source>
        <strain evidence="2">21-0</strain>
    </source>
</reference>
<sequence length="369" mass="41399">MAEKTDVHPLKGIDYSEKDIGVLVRQLCKNLNQQHSQCLTEVVDFDLQAVFLMQEIGPHHRIRSIVKMVLKQFDINTQPPKTPKKRSPSSAPPQNMLQQQLLDAAKQVQKTIDTFDNNTSSRKPFCLQFPSYKHVLQNAISMQDKCQKLPTNRMVVLLDEAGICVGVVVPPFPKTPGKHHPEADDCACQALNKTVLTSSWNTNEDEVQYSSTPLDPHPRSPFPLGKSNKGESRTPKGGGDTKTSMSFQTYGFGLGDTKSKGMNDLKIPILKNQINTAKLQGYSNSWKNVPFTPSLPNSLRKSQNIQDTQARVHLRNEIKFYSKLSLWINKSFLPASTKITEQGVQYLMSSDSDLLRKNLAKENNQIIAL</sequence>
<comment type="caution">
    <text evidence="2">The sequence shown here is derived from an EMBL/GenBank/DDBJ whole genome shotgun (WGS) entry which is preliminary data.</text>
</comment>
<evidence type="ECO:0000256" key="1">
    <source>
        <dbReference type="SAM" id="MobiDB-lite"/>
    </source>
</evidence>
<protein>
    <submittedName>
        <fullName evidence="2">Uncharacterized protein</fullName>
    </submittedName>
</protein>